<accession>J9GIZ4</accession>
<protein>
    <submittedName>
        <fullName evidence="1">Uncharacterized protein</fullName>
    </submittedName>
</protein>
<sequence length="56" mass="6537">MYTHFLLLQVPADNSHPTDVYYSLTQDSILSVFSHRQRLSFHLLSVLSLPLSFRFP</sequence>
<reference evidence="1" key="1">
    <citation type="journal article" date="2012" name="PLoS ONE">
        <title>Gene sets for utilization of primary and secondary nutrition supplies in the distal gut of endangered iberian lynx.</title>
        <authorList>
            <person name="Alcaide M."/>
            <person name="Messina E."/>
            <person name="Richter M."/>
            <person name="Bargiela R."/>
            <person name="Peplies J."/>
            <person name="Huws S.A."/>
            <person name="Newbold C.J."/>
            <person name="Golyshin P.N."/>
            <person name="Simon M.A."/>
            <person name="Lopez G."/>
            <person name="Yakimov M.M."/>
            <person name="Ferrer M."/>
        </authorList>
    </citation>
    <scope>NUCLEOTIDE SEQUENCE</scope>
</reference>
<evidence type="ECO:0000313" key="1">
    <source>
        <dbReference type="EMBL" id="EJX01968.1"/>
    </source>
</evidence>
<dbReference type="AlphaFoldDB" id="J9GIZ4"/>
<gene>
    <name evidence="1" type="ORF">EVA_09927</name>
</gene>
<proteinExistence type="predicted"/>
<dbReference type="EMBL" id="AMCI01002745">
    <property type="protein sequence ID" value="EJX01968.1"/>
    <property type="molecule type" value="Genomic_DNA"/>
</dbReference>
<organism evidence="1">
    <name type="scientific">gut metagenome</name>
    <dbReference type="NCBI Taxonomy" id="749906"/>
    <lineage>
        <taxon>unclassified sequences</taxon>
        <taxon>metagenomes</taxon>
        <taxon>organismal metagenomes</taxon>
    </lineage>
</organism>
<comment type="caution">
    <text evidence="1">The sequence shown here is derived from an EMBL/GenBank/DDBJ whole genome shotgun (WGS) entry which is preliminary data.</text>
</comment>
<name>J9GIZ4_9ZZZZ</name>